<keyword evidence="4" id="KW-0808">Transferase</keyword>
<evidence type="ECO:0000256" key="6">
    <source>
        <dbReference type="ARBA" id="ARBA00022777"/>
    </source>
</evidence>
<comment type="catalytic activity">
    <reaction evidence="10">
        <text>beta-D-fructose 6-phosphate + diphosphate = beta-D-fructose 1,6-bisphosphate + phosphate + H(+)</text>
        <dbReference type="Rhea" id="RHEA:13613"/>
        <dbReference type="ChEBI" id="CHEBI:15378"/>
        <dbReference type="ChEBI" id="CHEBI:32966"/>
        <dbReference type="ChEBI" id="CHEBI:33019"/>
        <dbReference type="ChEBI" id="CHEBI:43474"/>
        <dbReference type="ChEBI" id="CHEBI:57634"/>
        <dbReference type="EC" id="2.7.1.90"/>
    </reaction>
</comment>
<comment type="similarity">
    <text evidence="9">Belongs to the phosphofructokinase type A (PFKA) family.</text>
</comment>
<dbReference type="PANTHER" id="PTHR43650:SF1">
    <property type="entry name" value="PYROPHOSPHATE--FRUCTOSE 6-PHOSPHATE 1-PHOSPHOTRANSFERASE SUBUNIT BETA 2"/>
    <property type="match status" value="1"/>
</dbReference>
<dbReference type="GO" id="GO:0006002">
    <property type="term" value="P:fructose 6-phosphate metabolic process"/>
    <property type="evidence" value="ECO:0007669"/>
    <property type="project" value="InterPro"/>
</dbReference>
<dbReference type="RefSeq" id="WP_154362649.1">
    <property type="nucleotide sequence ID" value="NZ_WKJH01000001.1"/>
</dbReference>
<evidence type="ECO:0000256" key="7">
    <source>
        <dbReference type="ARBA" id="ARBA00022842"/>
    </source>
</evidence>
<keyword evidence="7" id="KW-0460">Magnesium</keyword>
<evidence type="ECO:0000313" key="13">
    <source>
        <dbReference type="Proteomes" id="UP000443153"/>
    </source>
</evidence>
<dbReference type="InterPro" id="IPR011403">
    <property type="entry name" value="PPi-PFK_TM0289"/>
</dbReference>
<reference evidence="12 13" key="1">
    <citation type="submission" date="2019-11" db="EMBL/GenBank/DDBJ databases">
        <title>Maribacter lutea sp. nov., a marine bacterium isolated from intertidal sand.</title>
        <authorList>
            <person name="Liu A."/>
        </authorList>
    </citation>
    <scope>NUCLEOTIDE SEQUENCE [LARGE SCALE GENOMIC DNA]</scope>
    <source>
        <strain evidence="12 13">RZ05</strain>
    </source>
</reference>
<dbReference type="GO" id="GO:0005829">
    <property type="term" value="C:cytosol"/>
    <property type="evidence" value="ECO:0007669"/>
    <property type="project" value="TreeGrafter"/>
</dbReference>
<evidence type="ECO:0000256" key="10">
    <source>
        <dbReference type="ARBA" id="ARBA00048072"/>
    </source>
</evidence>
<keyword evidence="3" id="KW-0963">Cytoplasm</keyword>
<dbReference type="AlphaFoldDB" id="A0A6I2MFJ0"/>
<dbReference type="EMBL" id="WKJH01000001">
    <property type="protein sequence ID" value="MRX62621.1"/>
    <property type="molecule type" value="Genomic_DNA"/>
</dbReference>
<dbReference type="InterPro" id="IPR000023">
    <property type="entry name" value="Phosphofructokinase_dom"/>
</dbReference>
<feature type="domain" description="Phosphofructokinase" evidence="11">
    <location>
        <begin position="7"/>
        <end position="321"/>
    </location>
</feature>
<organism evidence="12 13">
    <name type="scientific">Maribacter luteus</name>
    <dbReference type="NCBI Taxonomy" id="2594478"/>
    <lineage>
        <taxon>Bacteria</taxon>
        <taxon>Pseudomonadati</taxon>
        <taxon>Bacteroidota</taxon>
        <taxon>Flavobacteriia</taxon>
        <taxon>Flavobacteriales</taxon>
        <taxon>Flavobacteriaceae</taxon>
        <taxon>Maribacter</taxon>
    </lineage>
</organism>
<evidence type="ECO:0000256" key="4">
    <source>
        <dbReference type="ARBA" id="ARBA00022679"/>
    </source>
</evidence>
<dbReference type="OrthoDB" id="9802503at2"/>
<evidence type="ECO:0000256" key="3">
    <source>
        <dbReference type="ARBA" id="ARBA00022490"/>
    </source>
</evidence>
<comment type="caution">
    <text evidence="12">The sequence shown here is derived from an EMBL/GenBank/DDBJ whole genome shotgun (WGS) entry which is preliminary data.</text>
</comment>
<dbReference type="InterPro" id="IPR035966">
    <property type="entry name" value="PKF_sf"/>
</dbReference>
<dbReference type="GO" id="GO:0009749">
    <property type="term" value="P:response to glucose"/>
    <property type="evidence" value="ECO:0007669"/>
    <property type="project" value="TreeGrafter"/>
</dbReference>
<dbReference type="GO" id="GO:0047334">
    <property type="term" value="F:diphosphate-fructose-6-phosphate 1-phosphotransferase activity"/>
    <property type="evidence" value="ECO:0007669"/>
    <property type="project" value="UniProtKB-EC"/>
</dbReference>
<evidence type="ECO:0000256" key="5">
    <source>
        <dbReference type="ARBA" id="ARBA00022723"/>
    </source>
</evidence>
<dbReference type="GO" id="GO:0003872">
    <property type="term" value="F:6-phosphofructokinase activity"/>
    <property type="evidence" value="ECO:0007669"/>
    <property type="project" value="InterPro"/>
</dbReference>
<dbReference type="UniPathway" id="UPA00109">
    <property type="reaction ID" value="UER00182"/>
</dbReference>
<keyword evidence="13" id="KW-1185">Reference proteome</keyword>
<dbReference type="Gene3D" id="3.40.50.450">
    <property type="match status" value="1"/>
</dbReference>
<evidence type="ECO:0000256" key="8">
    <source>
        <dbReference type="ARBA" id="ARBA00023152"/>
    </source>
</evidence>
<dbReference type="Proteomes" id="UP000443153">
    <property type="component" value="Unassembled WGS sequence"/>
</dbReference>
<evidence type="ECO:0000256" key="1">
    <source>
        <dbReference type="ARBA" id="ARBA00001946"/>
    </source>
</evidence>
<dbReference type="PANTHER" id="PTHR43650">
    <property type="entry name" value="PYROPHOSPHATE--FRUCTOSE 6-PHOSPHATE 1-PHOSPHOTRANSFERASE"/>
    <property type="match status" value="1"/>
</dbReference>
<keyword evidence="5" id="KW-0479">Metal-binding</keyword>
<dbReference type="PRINTS" id="PR00476">
    <property type="entry name" value="PHFRCTKINASE"/>
</dbReference>
<dbReference type="GO" id="GO:0046872">
    <property type="term" value="F:metal ion binding"/>
    <property type="evidence" value="ECO:0007669"/>
    <property type="project" value="UniProtKB-KW"/>
</dbReference>
<evidence type="ECO:0000313" key="12">
    <source>
        <dbReference type="EMBL" id="MRX62621.1"/>
    </source>
</evidence>
<comment type="function">
    <text evidence="2">Catalyzes the phosphorylation of D-fructose 6-phosphate, the first committing step of glycolysis. Uses inorganic phosphate (PPi) as phosphoryl donor instead of ATP like common ATP-dependent phosphofructokinases (ATP-PFKs), which renders the reaction reversible, and can thus function both in glycolysis and gluconeogenesis. Consistently, PPi-PFK can replace the enzymes of both the forward (ATP-PFK) and reverse (fructose-bisphosphatase (FBPase)) reactions.</text>
</comment>
<evidence type="ECO:0000256" key="2">
    <source>
        <dbReference type="ARBA" id="ARBA00003138"/>
    </source>
</evidence>
<keyword evidence="8" id="KW-0324">Glycolysis</keyword>
<dbReference type="PIRSF" id="PIRSF036482">
    <property type="entry name" value="PPi_PFK_TM0289"/>
    <property type="match status" value="1"/>
</dbReference>
<accession>A0A6I2MFJ0</accession>
<gene>
    <name evidence="12" type="ORF">GJ691_00450</name>
</gene>
<dbReference type="Pfam" id="PF00365">
    <property type="entry name" value="PFK"/>
    <property type="match status" value="1"/>
</dbReference>
<dbReference type="InterPro" id="IPR022953">
    <property type="entry name" value="ATP_PFK"/>
</dbReference>
<evidence type="ECO:0000259" key="11">
    <source>
        <dbReference type="Pfam" id="PF00365"/>
    </source>
</evidence>
<sequence>MANGKSVLIICGGGPAPGINSVISTVAKVFLKDGYRVLGLHEGFKGIFSENPEIKEFDFDHADRIFSRGGSTLVMSRFKPKNESLNTNLFLDNDVKLLVSIGGDDTASTANRITTYLEKENIFISNIHVPKTIDNDLPLPDRNPTFGFHSAKDEGVRIGNTTYEDARTSHNWFVMCAMGRSAGHLAFGIATSCHFPMMVIPEMFNNTDLTLDKVIRLIISSIVKRKVKGIKYGVAMVSEGVFHSMPKSELDKIGINFTYDDHGHPELGNVSKSHILNVLLQKELGKLGLNVKSRPVELGYELRCCRPIGFDLTLCTLLGIGVKKLYDQGLSGCMVSANSRGEITPMFLTDMQDVSGKIPPRLVDIESEFAHLCFQNLDYLKENDYEAARKYVNEPSAYDFKKILNKK</sequence>
<keyword evidence="6 12" id="KW-0418">Kinase</keyword>
<dbReference type="SUPFAM" id="SSF53784">
    <property type="entry name" value="Phosphofructokinase"/>
    <property type="match status" value="1"/>
</dbReference>
<protein>
    <submittedName>
        <fullName evidence="12">6-phosphofructokinase</fullName>
    </submittedName>
</protein>
<evidence type="ECO:0000256" key="9">
    <source>
        <dbReference type="ARBA" id="ARBA00038478"/>
    </source>
</evidence>
<name>A0A6I2MFJ0_9FLAO</name>
<proteinExistence type="inferred from homology"/>
<comment type="cofactor">
    <cofactor evidence="1">
        <name>Mg(2+)</name>
        <dbReference type="ChEBI" id="CHEBI:18420"/>
    </cofactor>
</comment>
<dbReference type="Gene3D" id="3.40.50.460">
    <property type="entry name" value="Phosphofructokinase domain"/>
    <property type="match status" value="1"/>
</dbReference>